<evidence type="ECO:0000256" key="3">
    <source>
        <dbReference type="ARBA" id="ARBA00022723"/>
    </source>
</evidence>
<keyword evidence="2" id="KW-0575">Peroxidase</keyword>
<dbReference type="InterPro" id="IPR006314">
    <property type="entry name" value="Dyp_peroxidase"/>
</dbReference>
<evidence type="ECO:0000256" key="4">
    <source>
        <dbReference type="ARBA" id="ARBA00023002"/>
    </source>
</evidence>
<dbReference type="GO" id="GO:0046872">
    <property type="term" value="F:metal ion binding"/>
    <property type="evidence" value="ECO:0007669"/>
    <property type="project" value="UniProtKB-KW"/>
</dbReference>
<dbReference type="InterPro" id="IPR011008">
    <property type="entry name" value="Dimeric_a/b-barrel"/>
</dbReference>
<organism evidence="6 7">
    <name type="scientific">Bradyrhizobium lablabi</name>
    <dbReference type="NCBI Taxonomy" id="722472"/>
    <lineage>
        <taxon>Bacteria</taxon>
        <taxon>Pseudomonadati</taxon>
        <taxon>Pseudomonadota</taxon>
        <taxon>Alphaproteobacteria</taxon>
        <taxon>Hyphomicrobiales</taxon>
        <taxon>Nitrobacteraceae</taxon>
        <taxon>Bradyrhizobium</taxon>
    </lineage>
</organism>
<dbReference type="EMBL" id="FNTI01000001">
    <property type="protein sequence ID" value="SED87829.1"/>
    <property type="molecule type" value="Genomic_DNA"/>
</dbReference>
<name>A0A1M7DXB1_9BRAD</name>
<protein>
    <recommendedName>
        <fullName evidence="8">Deferrochelatase/peroxidase EfeB</fullName>
    </recommendedName>
</protein>
<gene>
    <name evidence="6" type="ORF">SAMN05444171_5501</name>
</gene>
<reference evidence="6 7" key="1">
    <citation type="submission" date="2016-10" db="EMBL/GenBank/DDBJ databases">
        <authorList>
            <person name="de Groot N.N."/>
        </authorList>
    </citation>
    <scope>NUCLEOTIDE SEQUENCE [LARGE SCALE GENOMIC DNA]</scope>
    <source>
        <strain evidence="6 7">GAS522</strain>
    </source>
</reference>
<evidence type="ECO:0008006" key="8">
    <source>
        <dbReference type="Google" id="ProtNLM"/>
    </source>
</evidence>
<evidence type="ECO:0000313" key="7">
    <source>
        <dbReference type="Proteomes" id="UP000183208"/>
    </source>
</evidence>
<evidence type="ECO:0000256" key="1">
    <source>
        <dbReference type="ARBA" id="ARBA00001970"/>
    </source>
</evidence>
<dbReference type="AlphaFoldDB" id="A0A1M7DXB1"/>
<evidence type="ECO:0000256" key="2">
    <source>
        <dbReference type="ARBA" id="ARBA00022559"/>
    </source>
</evidence>
<dbReference type="GO" id="GO:0020037">
    <property type="term" value="F:heme binding"/>
    <property type="evidence" value="ECO:0007669"/>
    <property type="project" value="InterPro"/>
</dbReference>
<evidence type="ECO:0000256" key="5">
    <source>
        <dbReference type="ARBA" id="ARBA00023004"/>
    </source>
</evidence>
<dbReference type="PROSITE" id="PS51404">
    <property type="entry name" value="DYP_PEROXIDASE"/>
    <property type="match status" value="1"/>
</dbReference>
<dbReference type="GO" id="GO:0004601">
    <property type="term" value="F:peroxidase activity"/>
    <property type="evidence" value="ECO:0007669"/>
    <property type="project" value="UniProtKB-KW"/>
</dbReference>
<keyword evidence="5" id="KW-0408">Iron</keyword>
<proteinExistence type="predicted"/>
<comment type="cofactor">
    <cofactor evidence="1">
        <name>heme b</name>
        <dbReference type="ChEBI" id="CHEBI:60344"/>
    </cofactor>
</comment>
<dbReference type="SUPFAM" id="SSF54909">
    <property type="entry name" value="Dimeric alpha+beta barrel"/>
    <property type="match status" value="1"/>
</dbReference>
<accession>A0A1M7DXB1</accession>
<keyword evidence="3" id="KW-0479">Metal-binding</keyword>
<keyword evidence="4" id="KW-0560">Oxidoreductase</keyword>
<dbReference type="Proteomes" id="UP000183208">
    <property type="component" value="Unassembled WGS sequence"/>
</dbReference>
<sequence length="525" mass="57206">MSEDNEAGAPAGKESGGFFRGLFGRVKHEAPRSDSRSRSGSEQLLELGDIQGFILRGYKMPMVRHFLLTVGVPAAARKLLGRFVSGNETDAPQITTAEDWHVGFEPGPGDNPADAPRRKPDYCLNLGITWPGLAALEIKQRVPSLSFKSFGAFVAGAAERAKLVGDTGENDPQHWIGGFGKGSDHVLVTLHAMSPQAMASYSDRLVALFAEGGAFREIWRGDGMALMEMRDGEPVPTFKVHFGYTDGISMTTIRGGPERYPPDRQQPCEPWLFVLRDEAENYFVPEPREFGLNGSFAVFKMIETDVVKFENYLQSNKDKIDPERLAAKICGRWRNGVPLMLSPETDSPPGGIPPEQLNDFEYVNADGSGDPRGLRCPVGAHMRRINPRGQPVTGQGQPGGSNNTHRLIRRGLPYGPAYDPSQPYDGIERGLLGYFINSSIENQYEFVLGNWVNDSEFAGAVRLAPKSKDPLIGTQDPAESIFVIPQAEGAPPIKLTGFSSFVATKAAAYCFLPSVTAIKFIAGLG</sequence>
<dbReference type="PANTHER" id="PTHR30521:SF5">
    <property type="entry name" value="BLR4509 PROTEIN"/>
    <property type="match status" value="1"/>
</dbReference>
<dbReference type="GO" id="GO:0005829">
    <property type="term" value="C:cytosol"/>
    <property type="evidence" value="ECO:0007669"/>
    <property type="project" value="TreeGrafter"/>
</dbReference>
<dbReference type="PANTHER" id="PTHR30521">
    <property type="entry name" value="DEFERROCHELATASE/PEROXIDASE"/>
    <property type="match status" value="1"/>
</dbReference>
<evidence type="ECO:0000313" key="6">
    <source>
        <dbReference type="EMBL" id="SED87829.1"/>
    </source>
</evidence>